<gene>
    <name evidence="2" type="ORF">GLAREA_06672</name>
</gene>
<dbReference type="InterPro" id="IPR045518">
    <property type="entry name" value="2EXR"/>
</dbReference>
<reference evidence="2 3" key="1">
    <citation type="journal article" date="2013" name="BMC Genomics">
        <title>Genomics-driven discovery of the pneumocandin biosynthetic gene cluster in the fungus Glarea lozoyensis.</title>
        <authorList>
            <person name="Chen L."/>
            <person name="Yue Q."/>
            <person name="Zhang X."/>
            <person name="Xiang M."/>
            <person name="Wang C."/>
            <person name="Li S."/>
            <person name="Che Y."/>
            <person name="Ortiz-Lopez F.J."/>
            <person name="Bills G.F."/>
            <person name="Liu X."/>
            <person name="An Z."/>
        </authorList>
    </citation>
    <scope>NUCLEOTIDE SEQUENCE [LARGE SCALE GENOMIC DNA]</scope>
    <source>
        <strain evidence="3">ATCC 20868 / MF5171</strain>
    </source>
</reference>
<dbReference type="Pfam" id="PF20150">
    <property type="entry name" value="2EXR"/>
    <property type="match status" value="1"/>
</dbReference>
<name>S3D956_GLAL2</name>
<protein>
    <recommendedName>
        <fullName evidence="1">2EXR domain-containing protein</fullName>
    </recommendedName>
</protein>
<dbReference type="OrthoDB" id="3530648at2759"/>
<organism evidence="2 3">
    <name type="scientific">Glarea lozoyensis (strain ATCC 20868 / MF5171)</name>
    <dbReference type="NCBI Taxonomy" id="1116229"/>
    <lineage>
        <taxon>Eukaryota</taxon>
        <taxon>Fungi</taxon>
        <taxon>Dikarya</taxon>
        <taxon>Ascomycota</taxon>
        <taxon>Pezizomycotina</taxon>
        <taxon>Leotiomycetes</taxon>
        <taxon>Helotiales</taxon>
        <taxon>Helotiaceae</taxon>
        <taxon>Glarea</taxon>
    </lineage>
</organism>
<dbReference type="HOGENOM" id="CLU_858017_0_0_1"/>
<dbReference type="RefSeq" id="XP_008078811.1">
    <property type="nucleotide sequence ID" value="XM_008080620.1"/>
</dbReference>
<dbReference type="Proteomes" id="UP000016922">
    <property type="component" value="Unassembled WGS sequence"/>
</dbReference>
<feature type="domain" description="2EXR" evidence="1">
    <location>
        <begin position="63"/>
        <end position="150"/>
    </location>
</feature>
<dbReference type="KEGG" id="glz:GLAREA_06672"/>
<dbReference type="AlphaFoldDB" id="S3D956"/>
<proteinExistence type="predicted"/>
<dbReference type="EMBL" id="KE145357">
    <property type="protein sequence ID" value="EPE33659.1"/>
    <property type="molecule type" value="Genomic_DNA"/>
</dbReference>
<accession>S3D956</accession>
<sequence length="324" mass="36982">MNTADRPPIESGYASNDMQAISHLITTDSTDLLAIPHDADQANQFRNTVSFSVSQSHAGSFVFPKLPAELRLKTIHFTFEAQVIDVEIYPASAEPGSRGARRITPLPVGLQINRESRLESLRFYDRIQRIDDKCKTVWPVIYIHPTNDILKIITPWKTSWKSEQRRAGLGSYFDEVSINMARFSCHLNECYTRRLSLAFTMFYGDYCTPCGWMWMLVHCKSARSVFFSLDVFRRPETITLPKREEVEYLLCQLKGYRDRMKERGMRSPITGLVISTNTIQDAGLSPAELEGDIGVFTYYPPGSAYPEIGATIVDRLREPLNDEF</sequence>
<dbReference type="GeneID" id="19465725"/>
<evidence type="ECO:0000259" key="1">
    <source>
        <dbReference type="Pfam" id="PF20150"/>
    </source>
</evidence>
<keyword evidence="3" id="KW-1185">Reference proteome</keyword>
<evidence type="ECO:0000313" key="2">
    <source>
        <dbReference type="EMBL" id="EPE33659.1"/>
    </source>
</evidence>
<evidence type="ECO:0000313" key="3">
    <source>
        <dbReference type="Proteomes" id="UP000016922"/>
    </source>
</evidence>